<dbReference type="InterPro" id="IPR038606">
    <property type="entry name" value="To_sf"/>
</dbReference>
<sequence length="108" mass="12270">MILPIFGSGQSNITFENMKMIYSFDFEEVKKNGLTYIALKNSHVDVNLGRANIHLENLFNGDKLLGCTTSGYVKKEERLLHWSKSFLYFGDALKLPLVLSGLWPQGEQ</sequence>
<dbReference type="Gene3D" id="3.15.10.30">
    <property type="entry name" value="Haemolymph juvenile hormone binding protein"/>
    <property type="match status" value="1"/>
</dbReference>
<reference evidence="1" key="1">
    <citation type="submission" date="2021-03" db="EMBL/GenBank/DDBJ databases">
        <authorList>
            <person name="Tran Van P."/>
        </authorList>
    </citation>
    <scope>NUCLEOTIDE SEQUENCE</scope>
</reference>
<comment type="caution">
    <text evidence="1">The sequence shown here is derived from an EMBL/GenBank/DDBJ whole genome shotgun (WGS) entry which is preliminary data.</text>
</comment>
<dbReference type="Pfam" id="PF06585">
    <property type="entry name" value="JHBP"/>
    <property type="match status" value="1"/>
</dbReference>
<keyword evidence="2" id="KW-1185">Reference proteome</keyword>
<dbReference type="PANTHER" id="PTHR11008">
    <property type="entry name" value="PROTEIN TAKEOUT-LIKE PROTEIN"/>
    <property type="match status" value="1"/>
</dbReference>
<protein>
    <submittedName>
        <fullName evidence="1">Uncharacterized protein</fullName>
    </submittedName>
</protein>
<dbReference type="Proteomes" id="UP001153148">
    <property type="component" value="Unassembled WGS sequence"/>
</dbReference>
<organism evidence="1 2">
    <name type="scientific">Timema podura</name>
    <name type="common">Walking stick</name>
    <dbReference type="NCBI Taxonomy" id="61482"/>
    <lineage>
        <taxon>Eukaryota</taxon>
        <taxon>Metazoa</taxon>
        <taxon>Ecdysozoa</taxon>
        <taxon>Arthropoda</taxon>
        <taxon>Hexapoda</taxon>
        <taxon>Insecta</taxon>
        <taxon>Pterygota</taxon>
        <taxon>Neoptera</taxon>
        <taxon>Polyneoptera</taxon>
        <taxon>Phasmatodea</taxon>
        <taxon>Timematodea</taxon>
        <taxon>Timematoidea</taxon>
        <taxon>Timematidae</taxon>
        <taxon>Timema</taxon>
    </lineage>
</organism>
<dbReference type="EMBL" id="CAJPIN010018870">
    <property type="protein sequence ID" value="CAG2062151.1"/>
    <property type="molecule type" value="Genomic_DNA"/>
</dbReference>
<dbReference type="PANTHER" id="PTHR11008:SF32">
    <property type="entry name" value="CIRCADIAN CLOCK-CONTROLLED PROTEIN DAYWAKE-RELATED"/>
    <property type="match status" value="1"/>
</dbReference>
<dbReference type="InterPro" id="IPR010562">
    <property type="entry name" value="Haemolymph_juvenile_hormone-bd"/>
</dbReference>
<evidence type="ECO:0000313" key="1">
    <source>
        <dbReference type="EMBL" id="CAG2062151.1"/>
    </source>
</evidence>
<proteinExistence type="predicted"/>
<name>A0ABN7P709_TIMPD</name>
<evidence type="ECO:0000313" key="2">
    <source>
        <dbReference type="Proteomes" id="UP001153148"/>
    </source>
</evidence>
<gene>
    <name evidence="1" type="ORF">TPAB3V08_LOCUS9104</name>
</gene>
<accession>A0ABN7P709</accession>
<feature type="non-terminal residue" evidence="1">
    <location>
        <position position="108"/>
    </location>
</feature>